<evidence type="ECO:0000313" key="2">
    <source>
        <dbReference type="Proteomes" id="UP000229766"/>
    </source>
</evidence>
<comment type="caution">
    <text evidence="1">The sequence shown here is derived from an EMBL/GenBank/DDBJ whole genome shotgun (WGS) entry which is preliminary data.</text>
</comment>
<dbReference type="EMBL" id="PFEI01000077">
    <property type="protein sequence ID" value="PJE66961.1"/>
    <property type="molecule type" value="Genomic_DNA"/>
</dbReference>
<name>A0A2M8L205_9BACT</name>
<accession>A0A2M8L205</accession>
<protein>
    <submittedName>
        <fullName evidence="1">Uncharacterized protein</fullName>
    </submittedName>
</protein>
<evidence type="ECO:0000313" key="1">
    <source>
        <dbReference type="EMBL" id="PJE66961.1"/>
    </source>
</evidence>
<organism evidence="1 2">
    <name type="scientific">Candidatus Shapirobacteria bacterium CG10_big_fil_rev_8_21_14_0_10_36_6</name>
    <dbReference type="NCBI Taxonomy" id="1974886"/>
    <lineage>
        <taxon>Bacteria</taxon>
        <taxon>Candidatus Shapironibacteriota</taxon>
    </lineage>
</organism>
<reference evidence="2" key="1">
    <citation type="submission" date="2017-09" db="EMBL/GenBank/DDBJ databases">
        <title>Depth-based differentiation of microbial function through sediment-hosted aquifers and enrichment of novel symbionts in the deep terrestrial subsurface.</title>
        <authorList>
            <person name="Probst A.J."/>
            <person name="Ladd B."/>
            <person name="Jarett J.K."/>
            <person name="Geller-Mcgrath D.E."/>
            <person name="Sieber C.M.K."/>
            <person name="Emerson J.B."/>
            <person name="Anantharaman K."/>
            <person name="Thomas B.C."/>
            <person name="Malmstrom R."/>
            <person name="Stieglmeier M."/>
            <person name="Klingl A."/>
            <person name="Woyke T."/>
            <person name="Ryan C.M."/>
            <person name="Banfield J.F."/>
        </authorList>
    </citation>
    <scope>NUCLEOTIDE SEQUENCE [LARGE SCALE GENOMIC DNA]</scope>
</reference>
<dbReference type="Proteomes" id="UP000229766">
    <property type="component" value="Unassembled WGS sequence"/>
</dbReference>
<sequence length="249" mass="27883">MATTRQVGEGKAAENTSAGLAESHGTVILPREIRTQIALRREYYQVITLGREAGKSRLSQMSDGLQVGGPGEATIRMRKEYGDKIVQIHNHPEQSSASLVDLVALDAAVDAEIITTPDRFLIVKRVGEERDYDKAPTDWFNQENAAEVINKLYDIFESNGCEVTKFVDDEDIINTYGLEMLYSVFSFAAAKIMEKEILFSTNESPGEFRVASLPSNILPSLKQRMYGKNTNENKLFQEILDLVKEQDVK</sequence>
<dbReference type="AlphaFoldDB" id="A0A2M8L205"/>
<gene>
    <name evidence="1" type="ORF">COU93_01375</name>
</gene>
<proteinExistence type="predicted"/>